<comment type="caution">
    <text evidence="1">The sequence shown here is derived from an EMBL/GenBank/DDBJ whole genome shotgun (WGS) entry which is preliminary data.</text>
</comment>
<name>A0A2S4LVA4_9HYPH</name>
<dbReference type="GO" id="GO:0016787">
    <property type="term" value="F:hydrolase activity"/>
    <property type="evidence" value="ECO:0007669"/>
    <property type="project" value="UniProtKB-ARBA"/>
</dbReference>
<dbReference type="Pfam" id="PF01663">
    <property type="entry name" value="Phosphodiest"/>
    <property type="match status" value="1"/>
</dbReference>
<sequence length="490" mass="52231">MAQTEQATAERVIVAVFDGLRPDMVTPELTPNILRLAARGTWFRQARSVFPSLTRVCTSAIATGAAPTTHGIVGNAFYHSAAMPEHVFDTGRIDHLRRVEAHHGGRLIDVDTFGDVLARAGRRLCVVHTGSPGSAHFINPRARDNGHWTFSMHGLDGTQTPHAVAEALETVGSLPERELPRLGELRYAARLMVEHVLPVLAPDVALVWFNEPDTTFHYKGLGSPEARAGLQEADKAFGAILDWVEAQPDAERIAVIVASDHGQISTRAIHPLFDDARQAGFAVALRDAFDGAAFVATGGLSGEIRRLNGNRDGLERIAHWLMEQPVVGHVFSPARNAVDGVVDGTLSLALMGNGHERQPDLMFILKSDLATDPYGLPGLGTMTPGDVPLGGGMHGGINPHELNTVLVVAAETAEGRGSLSSAPAGIIDIGPTVLGLLGIAPAQTMQGRNLARPAREEARVTRHSAGRGAFGQHVDIVEQDGRRFILGGGH</sequence>
<dbReference type="SUPFAM" id="SSF53649">
    <property type="entry name" value="Alkaline phosphatase-like"/>
    <property type="match status" value="1"/>
</dbReference>
<gene>
    <name evidence="1" type="ORF">CYD53_12661</name>
</gene>
<dbReference type="PANTHER" id="PTHR10151">
    <property type="entry name" value="ECTONUCLEOTIDE PYROPHOSPHATASE/PHOSPHODIESTERASE"/>
    <property type="match status" value="1"/>
</dbReference>
<dbReference type="RefSeq" id="WP_181012048.1">
    <property type="nucleotide sequence ID" value="NZ_PQFZ01000026.1"/>
</dbReference>
<dbReference type="Proteomes" id="UP000236919">
    <property type="component" value="Unassembled WGS sequence"/>
</dbReference>
<dbReference type="PANTHER" id="PTHR10151:SF120">
    <property type="entry name" value="BIS(5'-ADENOSYL)-TRIPHOSPHATASE"/>
    <property type="match status" value="1"/>
</dbReference>
<accession>A0A2S4LVA4</accession>
<protein>
    <submittedName>
        <fullName evidence="1">Putative AlkP superfamily pyrophosphatase or phosphodiesterase</fullName>
    </submittedName>
</protein>
<dbReference type="InterPro" id="IPR017850">
    <property type="entry name" value="Alkaline_phosphatase_core_sf"/>
</dbReference>
<keyword evidence="2" id="KW-1185">Reference proteome</keyword>
<organism evidence="1 2">
    <name type="scientific">Bosea psychrotolerans</name>
    <dbReference type="NCBI Taxonomy" id="1871628"/>
    <lineage>
        <taxon>Bacteria</taxon>
        <taxon>Pseudomonadati</taxon>
        <taxon>Pseudomonadota</taxon>
        <taxon>Alphaproteobacteria</taxon>
        <taxon>Hyphomicrobiales</taxon>
        <taxon>Boseaceae</taxon>
        <taxon>Bosea</taxon>
    </lineage>
</organism>
<evidence type="ECO:0000313" key="2">
    <source>
        <dbReference type="Proteomes" id="UP000236919"/>
    </source>
</evidence>
<reference evidence="1 2" key="1">
    <citation type="submission" date="2018-01" db="EMBL/GenBank/DDBJ databases">
        <title>Genomic Encyclopedia of Type Strains, Phase III (KMG-III): the genomes of soil and plant-associated and newly described type strains.</title>
        <authorList>
            <person name="Whitman W."/>
        </authorList>
    </citation>
    <scope>NUCLEOTIDE SEQUENCE [LARGE SCALE GENOMIC DNA]</scope>
    <source>
        <strain evidence="1 2">1131</strain>
    </source>
</reference>
<evidence type="ECO:0000313" key="1">
    <source>
        <dbReference type="EMBL" id="POR46279.1"/>
    </source>
</evidence>
<proteinExistence type="predicted"/>
<dbReference type="EMBL" id="PQFZ01000026">
    <property type="protein sequence ID" value="POR46279.1"/>
    <property type="molecule type" value="Genomic_DNA"/>
</dbReference>
<dbReference type="AlphaFoldDB" id="A0A2S4LVA4"/>
<dbReference type="Gene3D" id="3.40.720.10">
    <property type="entry name" value="Alkaline Phosphatase, subunit A"/>
    <property type="match status" value="2"/>
</dbReference>
<dbReference type="InterPro" id="IPR002591">
    <property type="entry name" value="Phosphodiest/P_Trfase"/>
</dbReference>